<dbReference type="PANTHER" id="PTHR32440:SF11">
    <property type="entry name" value="METALLOPHOSPHOESTERASE DOMAIN-CONTAINING PROTEIN"/>
    <property type="match status" value="1"/>
</dbReference>
<dbReference type="GO" id="GO:0005737">
    <property type="term" value="C:cytoplasm"/>
    <property type="evidence" value="ECO:0007669"/>
    <property type="project" value="TreeGrafter"/>
</dbReference>
<accession>A0A430FE46</accession>
<dbReference type="OrthoDB" id="9816081at2"/>
<evidence type="ECO:0000256" key="1">
    <source>
        <dbReference type="SAM" id="MobiDB-lite"/>
    </source>
</evidence>
<name>A0A430FE46_9BIFI</name>
<organism evidence="3 4">
    <name type="scientific">Bifidobacterium callimiconis</name>
    <dbReference type="NCBI Taxonomy" id="2306973"/>
    <lineage>
        <taxon>Bacteria</taxon>
        <taxon>Bacillati</taxon>
        <taxon>Actinomycetota</taxon>
        <taxon>Actinomycetes</taxon>
        <taxon>Bifidobacteriales</taxon>
        <taxon>Bifidobacteriaceae</taxon>
        <taxon>Bifidobacterium</taxon>
    </lineage>
</organism>
<keyword evidence="4" id="KW-1185">Reference proteome</keyword>
<dbReference type="SUPFAM" id="SSF56300">
    <property type="entry name" value="Metallo-dependent phosphatases"/>
    <property type="match status" value="1"/>
</dbReference>
<evidence type="ECO:0000313" key="3">
    <source>
        <dbReference type="EMBL" id="RSX51109.1"/>
    </source>
</evidence>
<reference evidence="3 4" key="1">
    <citation type="submission" date="2018-09" db="EMBL/GenBank/DDBJ databases">
        <title>Characterization of the phylogenetic diversity of five novel species belonging to the genus Bifidobacterium.</title>
        <authorList>
            <person name="Lugli G.A."/>
            <person name="Duranti S."/>
            <person name="Milani C."/>
        </authorList>
    </citation>
    <scope>NUCLEOTIDE SEQUENCE [LARGE SCALE GENOMIC DNA]</scope>
    <source>
        <strain evidence="3 4">2028B</strain>
    </source>
</reference>
<keyword evidence="2" id="KW-0472">Membrane</keyword>
<dbReference type="Proteomes" id="UP000288607">
    <property type="component" value="Unassembled WGS sequence"/>
</dbReference>
<proteinExistence type="predicted"/>
<feature type="transmembrane region" description="Helical" evidence="2">
    <location>
        <begin position="469"/>
        <end position="489"/>
    </location>
</feature>
<gene>
    <name evidence="3" type="ORF">D2E23_0954</name>
</gene>
<dbReference type="AlphaFoldDB" id="A0A430FE46"/>
<dbReference type="PANTHER" id="PTHR32440">
    <property type="entry name" value="PHOSPHATASE DCR2-RELATED-RELATED"/>
    <property type="match status" value="1"/>
</dbReference>
<dbReference type="GO" id="GO:0016788">
    <property type="term" value="F:hydrolase activity, acting on ester bonds"/>
    <property type="evidence" value="ECO:0007669"/>
    <property type="project" value="TreeGrafter"/>
</dbReference>
<feature type="region of interest" description="Disordered" evidence="1">
    <location>
        <begin position="168"/>
        <end position="188"/>
    </location>
</feature>
<keyword evidence="2" id="KW-1133">Transmembrane helix</keyword>
<protein>
    <submittedName>
        <fullName evidence="3">Calcineurin-like phosphoesterase</fullName>
    </submittedName>
</protein>
<dbReference type="RefSeq" id="WP_126029871.1">
    <property type="nucleotide sequence ID" value="NZ_QXGJ01000004.1"/>
</dbReference>
<evidence type="ECO:0000313" key="4">
    <source>
        <dbReference type="Proteomes" id="UP000288607"/>
    </source>
</evidence>
<dbReference type="InterPro" id="IPR029052">
    <property type="entry name" value="Metallo-depent_PP-like"/>
</dbReference>
<sequence>MTLRFRRNGTFRVLQMADIQDGPDVNEDTLRLIRAAIAEGDPDLIVFTGDQIRGYDPAYIDTFLRRRDDEPGEHIRAVTRLEARVRGITPMDESGPDVDADSADHQALLAAAMDATRQKVRRTFAAFLSPAIEAHVPFATTYGNHDFQCGVLVDEQDDMYREFDGCLNPKTDNAPAPTDDDSRATDNADPLACEPGTFALPIAASDGSDRIAMSVMMVNSGDYAGKAGDEDGEPASYMEGTPQALHSITHEFYSKHSRALDLADSAGYGSPSPEALRWLADVQHHLGEVNGDGKPVPAIAFQHIPPQEFYRCLRPVPAWTPNAVEGTRAFAGQCYVIDESVCRPGSILGESIGCPDEDCGEVDTLRRTGGYFALFTGHDHKNSFIGHVDGLDLGYAPTCGFESYGPKSALRGIRLFVFHEDDPAAYDSRMLTFGELIGPYSSDEVRVFFGDHLMTDGASVRNQLRRPKVFLAALLTLAATAHVVWHDVIRRLWRR</sequence>
<dbReference type="EMBL" id="QXGJ01000004">
    <property type="protein sequence ID" value="RSX51109.1"/>
    <property type="molecule type" value="Genomic_DNA"/>
</dbReference>
<keyword evidence="2" id="KW-0812">Transmembrane</keyword>
<comment type="caution">
    <text evidence="3">The sequence shown here is derived from an EMBL/GenBank/DDBJ whole genome shotgun (WGS) entry which is preliminary data.</text>
</comment>
<evidence type="ECO:0000256" key="2">
    <source>
        <dbReference type="SAM" id="Phobius"/>
    </source>
</evidence>